<reference evidence="1 2" key="1">
    <citation type="journal article" date="2016" name="Nat. Commun.">
        <title>Thousands of microbial genomes shed light on interconnected biogeochemical processes in an aquifer system.</title>
        <authorList>
            <person name="Anantharaman K."/>
            <person name="Brown C.T."/>
            <person name="Hug L.A."/>
            <person name="Sharon I."/>
            <person name="Castelle C.J."/>
            <person name="Probst A.J."/>
            <person name="Thomas B.C."/>
            <person name="Singh A."/>
            <person name="Wilkins M.J."/>
            <person name="Karaoz U."/>
            <person name="Brodie E.L."/>
            <person name="Williams K.H."/>
            <person name="Hubbard S.S."/>
            <person name="Banfield J.F."/>
        </authorList>
    </citation>
    <scope>NUCLEOTIDE SEQUENCE [LARGE SCALE GENOMIC DNA]</scope>
</reference>
<dbReference type="STRING" id="1802726.A3B07_03315"/>
<dbReference type="Proteomes" id="UP000178817">
    <property type="component" value="Unassembled WGS sequence"/>
</dbReference>
<accession>A0A1G2SEM2</accession>
<proteinExistence type="predicted"/>
<name>A0A1G2SEM2_9BACT</name>
<sequence length="60" mass="7092">MSKPKKDNVIHVDFKKWKRILPKKKLTDRDITRAIVGNIKEDYLSKIIKHRKKKPPKGAL</sequence>
<evidence type="ECO:0000313" key="2">
    <source>
        <dbReference type="Proteomes" id="UP000178817"/>
    </source>
</evidence>
<gene>
    <name evidence="1" type="ORF">A3B07_03315</name>
</gene>
<protein>
    <submittedName>
        <fullName evidence="1">Uncharacterized protein</fullName>
    </submittedName>
</protein>
<comment type="caution">
    <text evidence="1">The sequence shown here is derived from an EMBL/GenBank/DDBJ whole genome shotgun (WGS) entry which is preliminary data.</text>
</comment>
<evidence type="ECO:0000313" key="1">
    <source>
        <dbReference type="EMBL" id="OHA82891.1"/>
    </source>
</evidence>
<organism evidence="1 2">
    <name type="scientific">Candidatus Yonathbacteria bacterium RIFCSPLOWO2_01_FULL_43_27</name>
    <dbReference type="NCBI Taxonomy" id="1802726"/>
    <lineage>
        <taxon>Bacteria</taxon>
        <taxon>Candidatus Yonathiibacteriota</taxon>
    </lineage>
</organism>
<dbReference type="EMBL" id="MHUV01000003">
    <property type="protein sequence ID" value="OHA82891.1"/>
    <property type="molecule type" value="Genomic_DNA"/>
</dbReference>
<dbReference type="AlphaFoldDB" id="A0A1G2SEM2"/>